<dbReference type="InterPro" id="IPR004046">
    <property type="entry name" value="GST_C"/>
</dbReference>
<evidence type="ECO:0000313" key="5">
    <source>
        <dbReference type="Proteomes" id="UP000075502"/>
    </source>
</evidence>
<sequence length="201" mass="21964">MKLYFSPGTCSLSPHIALREAGLEFDLERVHLGTKKTRSGADFTLINPKGYVPALEIEGGEVLTEGPAIVQYIADRRPESGLAPPAGTLARYRLQEWLNFIGTELHKQFAPLFKPRAPDEQKGAARATLGQRFGYVAQRLDGATYLLGEQFTVADGYLFTVLTWTRFAGVDLGGWPVLGQYKDRVGARPAVQAAIAAEKGK</sequence>
<dbReference type="PROSITE" id="PS50404">
    <property type="entry name" value="GST_NTER"/>
    <property type="match status" value="1"/>
</dbReference>
<dbReference type="Gene3D" id="1.20.1050.10">
    <property type="match status" value="1"/>
</dbReference>
<dbReference type="SUPFAM" id="SSF47616">
    <property type="entry name" value="GST C-terminal domain-like"/>
    <property type="match status" value="1"/>
</dbReference>
<dbReference type="GO" id="GO:0016740">
    <property type="term" value="F:transferase activity"/>
    <property type="evidence" value="ECO:0007669"/>
    <property type="project" value="UniProtKB-KW"/>
</dbReference>
<dbReference type="SUPFAM" id="SSF52833">
    <property type="entry name" value="Thioredoxin-like"/>
    <property type="match status" value="1"/>
</dbReference>
<dbReference type="InterPro" id="IPR036282">
    <property type="entry name" value="Glutathione-S-Trfase_C_sf"/>
</dbReference>
<dbReference type="InterPro" id="IPR010987">
    <property type="entry name" value="Glutathione-S-Trfase_C-like"/>
</dbReference>
<accession>A0A150THP6</accession>
<dbReference type="SFLD" id="SFLDG01150">
    <property type="entry name" value="Main.1:_Beta-like"/>
    <property type="match status" value="1"/>
</dbReference>
<comment type="caution">
    <text evidence="4">The sequence shown here is derived from an EMBL/GenBank/DDBJ whole genome shotgun (WGS) entry which is preliminary data.</text>
</comment>
<evidence type="ECO:0000259" key="3">
    <source>
        <dbReference type="PROSITE" id="PS50405"/>
    </source>
</evidence>
<dbReference type="SFLD" id="SFLDG00358">
    <property type="entry name" value="Main_(cytGST)"/>
    <property type="match status" value="1"/>
</dbReference>
<dbReference type="PANTHER" id="PTHR44051">
    <property type="entry name" value="GLUTATHIONE S-TRANSFERASE-RELATED"/>
    <property type="match status" value="1"/>
</dbReference>
<dbReference type="EMBL" id="JEME01002528">
    <property type="protein sequence ID" value="KYG03998.1"/>
    <property type="molecule type" value="Genomic_DNA"/>
</dbReference>
<dbReference type="PROSITE" id="PS50405">
    <property type="entry name" value="GST_CTER"/>
    <property type="match status" value="1"/>
</dbReference>
<gene>
    <name evidence="4" type="ORF">BE21_49070</name>
</gene>
<keyword evidence="4" id="KW-0808">Transferase</keyword>
<feature type="domain" description="GST C-terminal" evidence="3">
    <location>
        <begin position="87"/>
        <end position="201"/>
    </location>
</feature>
<evidence type="ECO:0000313" key="4">
    <source>
        <dbReference type="EMBL" id="KYG03998.1"/>
    </source>
</evidence>
<dbReference type="NCBIfam" id="NF007831">
    <property type="entry name" value="PRK10542.1"/>
    <property type="match status" value="1"/>
</dbReference>
<comment type="similarity">
    <text evidence="1">Belongs to the GST superfamily.</text>
</comment>
<dbReference type="CDD" id="cd03057">
    <property type="entry name" value="GST_N_Beta"/>
    <property type="match status" value="1"/>
</dbReference>
<dbReference type="PANTHER" id="PTHR44051:SF8">
    <property type="entry name" value="GLUTATHIONE S-TRANSFERASE GSTA"/>
    <property type="match status" value="1"/>
</dbReference>
<protein>
    <submittedName>
        <fullName evidence="4">Glutathione S-transferase</fullName>
    </submittedName>
</protein>
<dbReference type="Pfam" id="PF00043">
    <property type="entry name" value="GST_C"/>
    <property type="match status" value="1"/>
</dbReference>
<dbReference type="Pfam" id="PF02798">
    <property type="entry name" value="GST_N"/>
    <property type="match status" value="1"/>
</dbReference>
<feature type="domain" description="GST N-terminal" evidence="2">
    <location>
        <begin position="1"/>
        <end position="81"/>
    </location>
</feature>
<dbReference type="InterPro" id="IPR036249">
    <property type="entry name" value="Thioredoxin-like_sf"/>
</dbReference>
<proteinExistence type="inferred from homology"/>
<organism evidence="4 5">
    <name type="scientific">Sorangium cellulosum</name>
    <name type="common">Polyangium cellulosum</name>
    <dbReference type="NCBI Taxonomy" id="56"/>
    <lineage>
        <taxon>Bacteria</taxon>
        <taxon>Pseudomonadati</taxon>
        <taxon>Myxococcota</taxon>
        <taxon>Polyangia</taxon>
        <taxon>Polyangiales</taxon>
        <taxon>Polyangiaceae</taxon>
        <taxon>Sorangium</taxon>
    </lineage>
</organism>
<evidence type="ECO:0000256" key="1">
    <source>
        <dbReference type="RuleBase" id="RU003494"/>
    </source>
</evidence>
<dbReference type="AlphaFoldDB" id="A0A150THP6"/>
<dbReference type="Proteomes" id="UP000075502">
    <property type="component" value="Unassembled WGS sequence"/>
</dbReference>
<name>A0A150THP6_SORCE</name>
<dbReference type="SFLD" id="SFLDS00019">
    <property type="entry name" value="Glutathione_Transferase_(cytos"/>
    <property type="match status" value="1"/>
</dbReference>
<dbReference type="InterPro" id="IPR004045">
    <property type="entry name" value="Glutathione_S-Trfase_N"/>
</dbReference>
<dbReference type="Gene3D" id="3.40.30.10">
    <property type="entry name" value="Glutaredoxin"/>
    <property type="match status" value="1"/>
</dbReference>
<evidence type="ECO:0000259" key="2">
    <source>
        <dbReference type="PROSITE" id="PS50404"/>
    </source>
</evidence>
<dbReference type="InterPro" id="IPR040079">
    <property type="entry name" value="Glutathione_S-Trfase"/>
</dbReference>
<reference evidence="4 5" key="1">
    <citation type="submission" date="2014-02" db="EMBL/GenBank/DDBJ databases">
        <title>The small core and large imbalanced accessory genome model reveals a collaborative survival strategy of Sorangium cellulosum strains in nature.</title>
        <authorList>
            <person name="Han K."/>
            <person name="Peng R."/>
            <person name="Blom J."/>
            <person name="Li Y.-Z."/>
        </authorList>
    </citation>
    <scope>NUCLEOTIDE SEQUENCE [LARGE SCALE GENOMIC DNA]</scope>
    <source>
        <strain evidence="4 5">So0007-03</strain>
    </source>
</reference>
<dbReference type="CDD" id="cd03188">
    <property type="entry name" value="GST_C_Beta"/>
    <property type="match status" value="1"/>
</dbReference>